<sequence length="68" mass="7693">MNQSLIQDSRSISATNIGKATASHQLVETVSDGIDWKKQCLLQKKEIDTIKELNKFLELERKIYSGKA</sequence>
<name>G0W942_NAUDC</name>
<dbReference type="HOGENOM" id="CLU_2794530_0_0_1"/>
<dbReference type="KEGG" id="ndi:NDAI_0C06440"/>
<accession>G0W942</accession>
<evidence type="ECO:0000313" key="2">
    <source>
        <dbReference type="Proteomes" id="UP000000689"/>
    </source>
</evidence>
<dbReference type="AlphaFoldDB" id="G0W942"/>
<evidence type="ECO:0000313" key="1">
    <source>
        <dbReference type="EMBL" id="CCD24303.1"/>
    </source>
</evidence>
<protein>
    <submittedName>
        <fullName evidence="1">Uncharacterized protein</fullName>
    </submittedName>
</protein>
<dbReference type="OrthoDB" id="4061990at2759"/>
<dbReference type="RefSeq" id="XP_003669546.1">
    <property type="nucleotide sequence ID" value="XM_003669498.1"/>
</dbReference>
<dbReference type="Proteomes" id="UP000000689">
    <property type="component" value="Chromosome 3"/>
</dbReference>
<gene>
    <name evidence="1" type="primary">NDAI0C06440</name>
    <name evidence="1" type="ordered locus">NDAI_0C06440</name>
</gene>
<proteinExistence type="predicted"/>
<dbReference type="EMBL" id="HE580269">
    <property type="protein sequence ID" value="CCD24303.1"/>
    <property type="molecule type" value="Genomic_DNA"/>
</dbReference>
<dbReference type="GeneID" id="11494683"/>
<keyword evidence="2" id="KW-1185">Reference proteome</keyword>
<reference evidence="1 2" key="1">
    <citation type="journal article" date="2011" name="Proc. Natl. Acad. Sci. U.S.A.">
        <title>Evolutionary erosion of yeast sex chromosomes by mating-type switching accidents.</title>
        <authorList>
            <person name="Gordon J.L."/>
            <person name="Armisen D."/>
            <person name="Proux-Wera E."/>
            <person name="Oheigeartaigh S.S."/>
            <person name="Byrne K.P."/>
            <person name="Wolfe K.H."/>
        </authorList>
    </citation>
    <scope>NUCLEOTIDE SEQUENCE [LARGE SCALE GENOMIC DNA]</scope>
    <source>
        <strain evidence="2">ATCC 10597 / BCRC 20456 / CBS 421 / NBRC 0211 / NRRL Y-12639</strain>
    </source>
</reference>
<organism evidence="1 2">
    <name type="scientific">Naumovozyma dairenensis (strain ATCC 10597 / BCRC 20456 / CBS 421 / NBRC 0211 / NRRL Y-12639)</name>
    <name type="common">Saccharomyces dairenensis</name>
    <dbReference type="NCBI Taxonomy" id="1071378"/>
    <lineage>
        <taxon>Eukaryota</taxon>
        <taxon>Fungi</taxon>
        <taxon>Dikarya</taxon>
        <taxon>Ascomycota</taxon>
        <taxon>Saccharomycotina</taxon>
        <taxon>Saccharomycetes</taxon>
        <taxon>Saccharomycetales</taxon>
        <taxon>Saccharomycetaceae</taxon>
        <taxon>Naumovozyma</taxon>
    </lineage>
</organism>